<evidence type="ECO:0000256" key="3">
    <source>
        <dbReference type="ARBA" id="ARBA00022692"/>
    </source>
</evidence>
<dbReference type="Proteomes" id="UP000475214">
    <property type="component" value="Unassembled WGS sequence"/>
</dbReference>
<reference evidence="8 9" key="1">
    <citation type="submission" date="2020-02" db="EMBL/GenBank/DDBJ databases">
        <authorList>
            <person name="Li X.-J."/>
            <person name="Han X.-M."/>
        </authorList>
    </citation>
    <scope>NUCLEOTIDE SEQUENCE [LARGE SCALE GENOMIC DNA]</scope>
    <source>
        <strain evidence="8 9">CCTCC AB 2017055</strain>
    </source>
</reference>
<feature type="transmembrane region" description="Helical" evidence="6">
    <location>
        <begin position="77"/>
        <end position="100"/>
    </location>
</feature>
<dbReference type="SUPFAM" id="SSF52540">
    <property type="entry name" value="P-loop containing nucleoside triphosphate hydrolases"/>
    <property type="match status" value="1"/>
</dbReference>
<dbReference type="GO" id="GO:0005886">
    <property type="term" value="C:plasma membrane"/>
    <property type="evidence" value="ECO:0007669"/>
    <property type="project" value="UniProtKB-SubCell"/>
</dbReference>
<dbReference type="InterPro" id="IPR051539">
    <property type="entry name" value="T4SS-coupling_protein"/>
</dbReference>
<keyword evidence="5 6" id="KW-0472">Membrane</keyword>
<comment type="caution">
    <text evidence="8">The sequence shown here is derived from an EMBL/GenBank/DDBJ whole genome shotgun (WGS) entry which is preliminary data.</text>
</comment>
<proteinExistence type="predicted"/>
<feature type="domain" description="TraD/TraG TraM recognition site" evidence="7">
    <location>
        <begin position="425"/>
        <end position="543"/>
    </location>
</feature>
<comment type="subcellular location">
    <subcellularLocation>
        <location evidence="1">Cell membrane</location>
        <topology evidence="1">Multi-pass membrane protein</topology>
    </subcellularLocation>
</comment>
<dbReference type="PANTHER" id="PTHR37937">
    <property type="entry name" value="CONJUGATIVE TRANSFER: DNA TRANSPORT"/>
    <property type="match status" value="1"/>
</dbReference>
<evidence type="ECO:0000313" key="9">
    <source>
        <dbReference type="Proteomes" id="UP000475214"/>
    </source>
</evidence>
<dbReference type="CDD" id="cd01127">
    <property type="entry name" value="TrwB_TraG_TraD_VirD4"/>
    <property type="match status" value="1"/>
</dbReference>
<evidence type="ECO:0000259" key="7">
    <source>
        <dbReference type="Pfam" id="PF12696"/>
    </source>
</evidence>
<dbReference type="Pfam" id="PF12696">
    <property type="entry name" value="TraG-D_C"/>
    <property type="match status" value="1"/>
</dbReference>
<gene>
    <name evidence="8" type="ORF">G1H10_13560</name>
</gene>
<dbReference type="PANTHER" id="PTHR37937:SF1">
    <property type="entry name" value="CONJUGATIVE TRANSFER: DNA TRANSPORT"/>
    <property type="match status" value="1"/>
</dbReference>
<keyword evidence="9" id="KW-1185">Reference proteome</keyword>
<dbReference type="AlphaFoldDB" id="A0A6L9S6V2"/>
<keyword evidence="4 6" id="KW-1133">Transmembrane helix</keyword>
<keyword evidence="3 6" id="KW-0812">Transmembrane</keyword>
<evidence type="ECO:0000313" key="8">
    <source>
        <dbReference type="EMBL" id="NEE01195.1"/>
    </source>
</evidence>
<dbReference type="InterPro" id="IPR032689">
    <property type="entry name" value="TraG-D_C"/>
</dbReference>
<organism evidence="8 9">
    <name type="scientific">Phytoactinopolyspora halotolerans</name>
    <dbReference type="NCBI Taxonomy" id="1981512"/>
    <lineage>
        <taxon>Bacteria</taxon>
        <taxon>Bacillati</taxon>
        <taxon>Actinomycetota</taxon>
        <taxon>Actinomycetes</taxon>
        <taxon>Jiangellales</taxon>
        <taxon>Jiangellaceae</taxon>
        <taxon>Phytoactinopolyspora</taxon>
    </lineage>
</organism>
<name>A0A6L9S6V2_9ACTN</name>
<evidence type="ECO:0000256" key="4">
    <source>
        <dbReference type="ARBA" id="ARBA00022989"/>
    </source>
</evidence>
<dbReference type="RefSeq" id="WP_163738343.1">
    <property type="nucleotide sequence ID" value="NZ_JAAGOA010000008.1"/>
</dbReference>
<keyword evidence="2" id="KW-1003">Cell membrane</keyword>
<dbReference type="EMBL" id="JAAGOA010000008">
    <property type="protein sequence ID" value="NEE01195.1"/>
    <property type="molecule type" value="Genomic_DNA"/>
</dbReference>
<protein>
    <submittedName>
        <fullName evidence="8">Type IV secretory system conjugative DNA transfer family protein</fullName>
    </submittedName>
</protein>
<sequence length="596" mass="62681">MTARSHANSSNMESTLLLVAGVAILAVAAATWAGAALAAKITGHAVPAFAAEAIVAAITHPRDLDDAWGQPMPPSGLVWTITAGLLAAAATIVWVTWRLLGTSGTAEVHRLPGTATTTQIRRAASARALLKRARHLRPSLRKPAPDDVGFRLGRARGVPVYASCEDSTIVLGPPRSGKGLHIVVGAILDAPGAVLTTSTRPDNLAITLNTRSRTGPIAVFDPQQLAPGIDAGLRWSPVRGCDNPQTAMIRARGLATATGLTGSGAGVENAAYWQGQTESVLRGLLHAAALDDRSARDLYRWSLDPVQAAEATRIMQHSSRAASGWADALDAVISMDERTRSNIWSGVRQALAALADPRVLDAVTPGRSEQFDPEAFITERGTLYLLGTSTGAGASAGLVAALVEDMLETARRVAARSPGARLDPPLSAILDEIGNLAPLPSLPALMAEGGGTGITTTAVLQSLAQARSAWGEHHANTIWDAAIAKVILGGGSNAKDLHDLAALIGERDDETTSMSRGHDGTRSTSTNLRRVPIMDTGHLRTLPFRTAVLMLRSAPPIILQMMPWNDRVDAAHLERDRRQVEAIMANSAPQLADPQH</sequence>
<evidence type="ECO:0000256" key="5">
    <source>
        <dbReference type="ARBA" id="ARBA00023136"/>
    </source>
</evidence>
<accession>A0A6L9S6V2</accession>
<evidence type="ECO:0000256" key="2">
    <source>
        <dbReference type="ARBA" id="ARBA00022475"/>
    </source>
</evidence>
<evidence type="ECO:0000256" key="1">
    <source>
        <dbReference type="ARBA" id="ARBA00004651"/>
    </source>
</evidence>
<evidence type="ECO:0000256" key="6">
    <source>
        <dbReference type="SAM" id="Phobius"/>
    </source>
</evidence>
<dbReference type="Gene3D" id="3.40.50.300">
    <property type="entry name" value="P-loop containing nucleotide triphosphate hydrolases"/>
    <property type="match status" value="1"/>
</dbReference>
<dbReference type="InterPro" id="IPR027417">
    <property type="entry name" value="P-loop_NTPase"/>
</dbReference>